<dbReference type="Pfam" id="PF00015">
    <property type="entry name" value="MCPsignal"/>
    <property type="match status" value="1"/>
</dbReference>
<evidence type="ECO:0000313" key="6">
    <source>
        <dbReference type="EMBL" id="MDN0077005.1"/>
    </source>
</evidence>
<reference evidence="6" key="1">
    <citation type="submission" date="2023-06" db="EMBL/GenBank/DDBJ databases">
        <authorList>
            <person name="Zhang S."/>
        </authorList>
    </citation>
    <scope>NUCLEOTIDE SEQUENCE</scope>
    <source>
        <strain evidence="6">SG2303</strain>
    </source>
</reference>
<dbReference type="PANTHER" id="PTHR32089:SF112">
    <property type="entry name" value="LYSOZYME-LIKE PROTEIN-RELATED"/>
    <property type="match status" value="1"/>
</dbReference>
<evidence type="ECO:0000313" key="7">
    <source>
        <dbReference type="Proteomes" id="UP001168540"/>
    </source>
</evidence>
<comment type="caution">
    <text evidence="6">The sequence shown here is derived from an EMBL/GenBank/DDBJ whole genome shotgun (WGS) entry which is preliminary data.</text>
</comment>
<evidence type="ECO:0000256" key="2">
    <source>
        <dbReference type="PROSITE-ProRule" id="PRU00284"/>
    </source>
</evidence>
<dbReference type="InterPro" id="IPR004089">
    <property type="entry name" value="MCPsignal_dom"/>
</dbReference>
<keyword evidence="7" id="KW-1185">Reference proteome</keyword>
<dbReference type="Proteomes" id="UP001168540">
    <property type="component" value="Unassembled WGS sequence"/>
</dbReference>
<feature type="region of interest" description="Disordered" evidence="3">
    <location>
        <begin position="388"/>
        <end position="408"/>
    </location>
</feature>
<dbReference type="SMART" id="SM00283">
    <property type="entry name" value="MA"/>
    <property type="match status" value="1"/>
</dbReference>
<proteinExistence type="predicted"/>
<dbReference type="SUPFAM" id="SSF58104">
    <property type="entry name" value="Methyl-accepting chemotaxis protein (MCP) signaling domain"/>
    <property type="match status" value="1"/>
</dbReference>
<dbReference type="RefSeq" id="WP_289831634.1">
    <property type="nucleotide sequence ID" value="NZ_JAUEDK010000049.1"/>
</dbReference>
<dbReference type="PANTHER" id="PTHR32089">
    <property type="entry name" value="METHYL-ACCEPTING CHEMOTAXIS PROTEIN MCPB"/>
    <property type="match status" value="1"/>
</dbReference>
<accession>A0ABT7XTF0</accession>
<sequence>MAAAVGLGVYFLYGWFDGALLPALGLSLPLGHAISAAMLIAATYAATYAAACLALSLPFFKPSSGMPRHQEALVQASEQLSAVSEEVARELLSVPSYSDVLRNHLDNVVQQTEQAAYNITDRLQAIDGVIGHLSEFVTTSSSHSSQLVQNSEQHIADNQRLISKMREYIDHRIHEAREDQERTSQVVAEARSLQSLTQLIKDIAMQTNLLALNAAIEAARAGESGRGFAVVADEVRKLSAETEKAVQAINQGITGMAATIEAQLQEKLSAVNLNREQATLGQFADQLAGLGSSYEGLASHQTHIIDSVSRSSAELGQMFMHALASVQFQDLTRQQLEQTSHALRRLDEHLGVLAARLRQPGESDSSYMPLTAHLDALYSGYVMEQQRQAHHSVSSQPAPAAGPKIELF</sequence>
<keyword evidence="4" id="KW-0472">Membrane</keyword>
<dbReference type="Gene3D" id="1.10.287.950">
    <property type="entry name" value="Methyl-accepting chemotaxis protein"/>
    <property type="match status" value="1"/>
</dbReference>
<organism evidence="6 7">
    <name type="scientific">Crenobacter oryzisoli</name>
    <dbReference type="NCBI Taxonomy" id="3056844"/>
    <lineage>
        <taxon>Bacteria</taxon>
        <taxon>Pseudomonadati</taxon>
        <taxon>Pseudomonadota</taxon>
        <taxon>Betaproteobacteria</taxon>
        <taxon>Neisseriales</taxon>
        <taxon>Neisseriaceae</taxon>
        <taxon>Crenobacter</taxon>
    </lineage>
</organism>
<evidence type="ECO:0000259" key="5">
    <source>
        <dbReference type="PROSITE" id="PS50111"/>
    </source>
</evidence>
<dbReference type="EMBL" id="JAUEDK010000049">
    <property type="protein sequence ID" value="MDN0077005.1"/>
    <property type="molecule type" value="Genomic_DNA"/>
</dbReference>
<protein>
    <submittedName>
        <fullName evidence="6">Methyl-accepting chemotaxis protein</fullName>
    </submittedName>
</protein>
<feature type="transmembrane region" description="Helical" evidence="4">
    <location>
        <begin position="7"/>
        <end position="28"/>
    </location>
</feature>
<name>A0ABT7XTF0_9NEIS</name>
<keyword evidence="1 2" id="KW-0807">Transducer</keyword>
<evidence type="ECO:0000256" key="4">
    <source>
        <dbReference type="SAM" id="Phobius"/>
    </source>
</evidence>
<keyword evidence="4" id="KW-0812">Transmembrane</keyword>
<gene>
    <name evidence="6" type="ORF">QU481_19355</name>
</gene>
<dbReference type="PROSITE" id="PS50111">
    <property type="entry name" value="CHEMOTAXIS_TRANSDUC_2"/>
    <property type="match status" value="1"/>
</dbReference>
<feature type="transmembrane region" description="Helical" evidence="4">
    <location>
        <begin position="34"/>
        <end position="60"/>
    </location>
</feature>
<evidence type="ECO:0000256" key="3">
    <source>
        <dbReference type="SAM" id="MobiDB-lite"/>
    </source>
</evidence>
<evidence type="ECO:0000256" key="1">
    <source>
        <dbReference type="ARBA" id="ARBA00023224"/>
    </source>
</evidence>
<feature type="domain" description="Methyl-accepting transducer" evidence="5">
    <location>
        <begin position="137"/>
        <end position="327"/>
    </location>
</feature>
<keyword evidence="4" id="KW-1133">Transmembrane helix</keyword>